<protein>
    <submittedName>
        <fullName evidence="1">Uncharacterized protein</fullName>
    </submittedName>
</protein>
<dbReference type="Proteomes" id="UP001205906">
    <property type="component" value="Unassembled WGS sequence"/>
</dbReference>
<keyword evidence="2" id="KW-1185">Reference proteome</keyword>
<reference evidence="1 2" key="1">
    <citation type="submission" date="2022-06" db="EMBL/GenBank/DDBJ databases">
        <title>Mesorhizobium sp. strain RP14 Genome sequencing and assembly.</title>
        <authorList>
            <person name="Kim I."/>
        </authorList>
    </citation>
    <scope>NUCLEOTIDE SEQUENCE [LARGE SCALE GENOMIC DNA]</scope>
    <source>
        <strain evidence="2">RP14(2022)</strain>
    </source>
</reference>
<organism evidence="1 2">
    <name type="scientific">Mesorhizobium liriopis</name>
    <dbReference type="NCBI Taxonomy" id="2953882"/>
    <lineage>
        <taxon>Bacteria</taxon>
        <taxon>Pseudomonadati</taxon>
        <taxon>Pseudomonadota</taxon>
        <taxon>Alphaproteobacteria</taxon>
        <taxon>Hyphomicrobiales</taxon>
        <taxon>Phyllobacteriaceae</taxon>
        <taxon>Mesorhizobium</taxon>
    </lineage>
</organism>
<evidence type="ECO:0000313" key="1">
    <source>
        <dbReference type="EMBL" id="MCO6048253.1"/>
    </source>
</evidence>
<name>A0ABT1C0T9_9HYPH</name>
<sequence length="188" mass="20755">MAGNRVRHNLQHIQGKSLAFIAEGRATGIRAHFCPALRVGCEFFDGRRHRPGILRLDDASDLMTLHDLRGLAFQPEHDRHPHGHGFEKLGWDDFAKCGIALEMDDGEVETLMVVSARSVSRRVARNALQRLRIAGGTILGAALSKVDLDGFDYRQAYGTSGRGYYAYGQSSLSHDLESFQAHGRGANL</sequence>
<comment type="caution">
    <text evidence="1">The sequence shown here is derived from an EMBL/GenBank/DDBJ whole genome shotgun (WGS) entry which is preliminary data.</text>
</comment>
<accession>A0ABT1C0T9</accession>
<dbReference type="EMBL" id="JAMXQS010000001">
    <property type="protein sequence ID" value="MCO6048253.1"/>
    <property type="molecule type" value="Genomic_DNA"/>
</dbReference>
<proteinExistence type="predicted"/>
<evidence type="ECO:0000313" key="2">
    <source>
        <dbReference type="Proteomes" id="UP001205906"/>
    </source>
</evidence>
<gene>
    <name evidence="1" type="ORF">NGM99_00420</name>
</gene>